<protein>
    <submittedName>
        <fullName evidence="2">AAA family ATPase</fullName>
    </submittedName>
</protein>
<keyword evidence="3" id="KW-1185">Reference proteome</keyword>
<name>A0A5Q2RLM0_9ACTN</name>
<evidence type="ECO:0000313" key="2">
    <source>
        <dbReference type="EMBL" id="QGG95326.1"/>
    </source>
</evidence>
<feature type="region of interest" description="Disordered" evidence="1">
    <location>
        <begin position="1"/>
        <end position="61"/>
    </location>
</feature>
<dbReference type="EMBL" id="CP045851">
    <property type="protein sequence ID" value="QGG95326.1"/>
    <property type="molecule type" value="Genomic_DNA"/>
</dbReference>
<feature type="compositionally biased region" description="Basic residues" evidence="1">
    <location>
        <begin position="1"/>
        <end position="11"/>
    </location>
</feature>
<dbReference type="PANTHER" id="PTHR37807">
    <property type="entry name" value="OS07G0160300 PROTEIN"/>
    <property type="match status" value="1"/>
</dbReference>
<evidence type="ECO:0000313" key="3">
    <source>
        <dbReference type="Proteomes" id="UP000334019"/>
    </source>
</evidence>
<accession>A0A5Q2RLM0</accession>
<dbReference type="AlphaFoldDB" id="A0A5Q2RLM0"/>
<dbReference type="InterPro" id="IPR027417">
    <property type="entry name" value="P-loop_NTPase"/>
</dbReference>
<sequence>MTFARGSRRSPRSWPISPSPDFVSRSMRAAVSSQSTRSASPGLVGPSRRPRPSSANPTTSRSEMSGCYIVVSGAPGSGKTRLARPLAEQLHLPLLSKDVVKETLFDELGVGDRLWSRRMGRASMAVLYNIAASTPAAVIEAVFHRDVALDDLRALGKPLIEVHCQCDPDLAIARFQQRAEDERHPGHLDSRQPRNKLEELVQDGCRPLGLDGPLLEVDTTDDVDVDAVAAWVRAQPEWDPGTD</sequence>
<dbReference type="Proteomes" id="UP000334019">
    <property type="component" value="Chromosome"/>
</dbReference>
<dbReference type="SUPFAM" id="SSF52540">
    <property type="entry name" value="P-loop containing nucleoside triphosphate hydrolases"/>
    <property type="match status" value="1"/>
</dbReference>
<reference evidence="2 3" key="1">
    <citation type="submission" date="2019-11" db="EMBL/GenBank/DDBJ databases">
        <authorList>
            <person name="He Y."/>
        </authorList>
    </citation>
    <scope>NUCLEOTIDE SEQUENCE [LARGE SCALE GENOMIC DNA]</scope>
    <source>
        <strain evidence="2 3">SCSIO 58843</strain>
    </source>
</reference>
<gene>
    <name evidence="2" type="ORF">GH723_09575</name>
</gene>
<feature type="compositionally biased region" description="Low complexity" evidence="1">
    <location>
        <begin position="52"/>
        <end position="61"/>
    </location>
</feature>
<organism evidence="2 3">
    <name type="scientific">Actinomarinicola tropica</name>
    <dbReference type="NCBI Taxonomy" id="2789776"/>
    <lineage>
        <taxon>Bacteria</taxon>
        <taxon>Bacillati</taxon>
        <taxon>Actinomycetota</taxon>
        <taxon>Acidimicrobiia</taxon>
        <taxon>Acidimicrobiales</taxon>
        <taxon>Iamiaceae</taxon>
        <taxon>Actinomarinicola</taxon>
    </lineage>
</organism>
<dbReference type="KEGG" id="atq:GH723_09575"/>
<evidence type="ECO:0000256" key="1">
    <source>
        <dbReference type="SAM" id="MobiDB-lite"/>
    </source>
</evidence>
<dbReference type="Pfam" id="PF13671">
    <property type="entry name" value="AAA_33"/>
    <property type="match status" value="1"/>
</dbReference>
<proteinExistence type="predicted"/>
<dbReference type="PANTHER" id="PTHR37807:SF3">
    <property type="entry name" value="OS07G0160300 PROTEIN"/>
    <property type="match status" value="1"/>
</dbReference>
<dbReference type="Gene3D" id="3.40.50.300">
    <property type="entry name" value="P-loop containing nucleotide triphosphate hydrolases"/>
    <property type="match status" value="1"/>
</dbReference>